<evidence type="ECO:0000313" key="9">
    <source>
        <dbReference type="EMBL" id="MBC2604545.1"/>
    </source>
</evidence>
<keyword evidence="6 8" id="KW-1133">Transmembrane helix</keyword>
<evidence type="ECO:0000256" key="8">
    <source>
        <dbReference type="RuleBase" id="RU362010"/>
    </source>
</evidence>
<organism evidence="9 10">
    <name type="scientific">Pelagicoccus albus</name>
    <dbReference type="NCBI Taxonomy" id="415222"/>
    <lineage>
        <taxon>Bacteria</taxon>
        <taxon>Pseudomonadati</taxon>
        <taxon>Verrucomicrobiota</taxon>
        <taxon>Opitutia</taxon>
        <taxon>Puniceicoccales</taxon>
        <taxon>Pelagicoccaceae</taxon>
        <taxon>Pelagicoccus</taxon>
    </lineage>
</organism>
<dbReference type="GO" id="GO:0015087">
    <property type="term" value="F:cobalt ion transmembrane transporter activity"/>
    <property type="evidence" value="ECO:0007669"/>
    <property type="project" value="UniProtKB-UniRule"/>
</dbReference>
<sequence length="387" mass="44405">MKEKKLNIQNHLSGAMSSIGRLVAFPLTLTRNIKPKVTRKLASSPGIEYAKGVDTPPEDNTIGLTAIDLGTSDYNSTTFATVSDLLASPKPEWANYRWINVDGLHPYVINELRKAFGFHTLVAEDVLHVPQRPKLEQYPDHSLIVLNMARLEEESLVNEQVSIIVAGDTIITFQERVGDVWDPIRKRIQKPDSRARSNSIWYLAYAMIDAIVDNVYPILENYGEVLNQLEEQAMVDPNPSIQQHIYLIKRELYSLRRAFWPVRELSSKLCFDEASPVDEKVRVYLRDVHDHSLQIIELIESSREMCNSLQDFYISVVSNRMNEVMKALTIMASLFMPITFFAGIYGMNFEHIPELGWQYSYPVFWGLCIATTVILLWYFKKKGWIGK</sequence>
<feature type="transmembrane region" description="Helical" evidence="8">
    <location>
        <begin position="327"/>
        <end position="347"/>
    </location>
</feature>
<keyword evidence="10" id="KW-1185">Reference proteome</keyword>
<dbReference type="CDD" id="cd12828">
    <property type="entry name" value="TmCorA-like_1"/>
    <property type="match status" value="1"/>
</dbReference>
<dbReference type="GO" id="GO:0005886">
    <property type="term" value="C:plasma membrane"/>
    <property type="evidence" value="ECO:0007669"/>
    <property type="project" value="UniProtKB-SubCell"/>
</dbReference>
<dbReference type="PANTHER" id="PTHR46494">
    <property type="entry name" value="CORA FAMILY METAL ION TRANSPORTER (EUROFUNG)"/>
    <property type="match status" value="1"/>
</dbReference>
<dbReference type="InterPro" id="IPR045861">
    <property type="entry name" value="CorA_cytoplasmic_dom"/>
</dbReference>
<dbReference type="Pfam" id="PF01544">
    <property type="entry name" value="CorA"/>
    <property type="match status" value="1"/>
</dbReference>
<dbReference type="Gene3D" id="3.30.460.20">
    <property type="entry name" value="CorA soluble domain-like"/>
    <property type="match status" value="1"/>
</dbReference>
<dbReference type="InterPro" id="IPR002523">
    <property type="entry name" value="MgTranspt_CorA/ZnTranspt_ZntB"/>
</dbReference>
<keyword evidence="8" id="KW-0460">Magnesium</keyword>
<evidence type="ECO:0000256" key="6">
    <source>
        <dbReference type="ARBA" id="ARBA00022989"/>
    </source>
</evidence>
<dbReference type="GO" id="GO:0015095">
    <property type="term" value="F:magnesium ion transmembrane transporter activity"/>
    <property type="evidence" value="ECO:0007669"/>
    <property type="project" value="UniProtKB-UniRule"/>
</dbReference>
<reference evidence="9 10" key="1">
    <citation type="submission" date="2020-07" db="EMBL/GenBank/DDBJ databases">
        <authorList>
            <person name="Feng X."/>
        </authorList>
    </citation>
    <scope>NUCLEOTIDE SEQUENCE [LARGE SCALE GENOMIC DNA]</scope>
    <source>
        <strain evidence="9 10">JCM23202</strain>
    </source>
</reference>
<keyword evidence="5 8" id="KW-0812">Transmembrane</keyword>
<comment type="function">
    <text evidence="8">Mediates influx of magnesium ions.</text>
</comment>
<dbReference type="SUPFAM" id="SSF143865">
    <property type="entry name" value="CorA soluble domain-like"/>
    <property type="match status" value="1"/>
</dbReference>
<evidence type="ECO:0000313" key="10">
    <source>
        <dbReference type="Proteomes" id="UP000526501"/>
    </source>
</evidence>
<dbReference type="AlphaFoldDB" id="A0A7X1B532"/>
<accession>A0A7X1B532</accession>
<keyword evidence="3 8" id="KW-0813">Transport</keyword>
<gene>
    <name evidence="8 9" type="primary">corA</name>
    <name evidence="9" type="ORF">H5P27_00575</name>
</gene>
<evidence type="ECO:0000256" key="3">
    <source>
        <dbReference type="ARBA" id="ARBA00022448"/>
    </source>
</evidence>
<evidence type="ECO:0000256" key="2">
    <source>
        <dbReference type="ARBA" id="ARBA00009765"/>
    </source>
</evidence>
<dbReference type="Proteomes" id="UP000526501">
    <property type="component" value="Unassembled WGS sequence"/>
</dbReference>
<comment type="caution">
    <text evidence="9">The sequence shown here is derived from an EMBL/GenBank/DDBJ whole genome shotgun (WGS) entry which is preliminary data.</text>
</comment>
<protein>
    <recommendedName>
        <fullName evidence="8">Magnesium transport protein CorA</fullName>
    </recommendedName>
</protein>
<dbReference type="GO" id="GO:0000287">
    <property type="term" value="F:magnesium ion binding"/>
    <property type="evidence" value="ECO:0007669"/>
    <property type="project" value="TreeGrafter"/>
</dbReference>
<evidence type="ECO:0000256" key="5">
    <source>
        <dbReference type="ARBA" id="ARBA00022692"/>
    </source>
</evidence>
<dbReference type="EMBL" id="JACHVC010000001">
    <property type="protein sequence ID" value="MBC2604545.1"/>
    <property type="molecule type" value="Genomic_DNA"/>
</dbReference>
<dbReference type="SUPFAM" id="SSF144083">
    <property type="entry name" value="Magnesium transport protein CorA, transmembrane region"/>
    <property type="match status" value="1"/>
</dbReference>
<dbReference type="RefSeq" id="WP_185658437.1">
    <property type="nucleotide sequence ID" value="NZ_CAWPOO010000001.1"/>
</dbReference>
<keyword evidence="4 8" id="KW-1003">Cell membrane</keyword>
<dbReference type="Gene3D" id="1.20.58.340">
    <property type="entry name" value="Magnesium transport protein CorA, transmembrane region"/>
    <property type="match status" value="2"/>
</dbReference>
<comment type="subcellular location">
    <subcellularLocation>
        <location evidence="1">Cell membrane</location>
        <topology evidence="1">Multi-pass membrane protein</topology>
    </subcellularLocation>
    <subcellularLocation>
        <location evidence="8">Membrane</location>
        <topology evidence="8">Multi-pass membrane protein</topology>
    </subcellularLocation>
</comment>
<dbReference type="InterPro" id="IPR004488">
    <property type="entry name" value="Mg/Co-transport_prot_CorA"/>
</dbReference>
<name>A0A7X1B532_9BACT</name>
<dbReference type="InterPro" id="IPR045863">
    <property type="entry name" value="CorA_TM1_TM2"/>
</dbReference>
<evidence type="ECO:0000256" key="1">
    <source>
        <dbReference type="ARBA" id="ARBA00004651"/>
    </source>
</evidence>
<proteinExistence type="inferred from homology"/>
<dbReference type="PANTHER" id="PTHR46494:SF1">
    <property type="entry name" value="CORA FAMILY METAL ION TRANSPORTER (EUROFUNG)"/>
    <property type="match status" value="1"/>
</dbReference>
<keyword evidence="8" id="KW-0406">Ion transport</keyword>
<evidence type="ECO:0000256" key="4">
    <source>
        <dbReference type="ARBA" id="ARBA00022475"/>
    </source>
</evidence>
<dbReference type="GO" id="GO:0050897">
    <property type="term" value="F:cobalt ion binding"/>
    <property type="evidence" value="ECO:0007669"/>
    <property type="project" value="TreeGrafter"/>
</dbReference>
<dbReference type="NCBIfam" id="TIGR00383">
    <property type="entry name" value="corA"/>
    <property type="match status" value="1"/>
</dbReference>
<keyword evidence="7 8" id="KW-0472">Membrane</keyword>
<comment type="similarity">
    <text evidence="2 8">Belongs to the CorA metal ion transporter (MIT) (TC 1.A.35) family.</text>
</comment>
<evidence type="ECO:0000256" key="7">
    <source>
        <dbReference type="ARBA" id="ARBA00023136"/>
    </source>
</evidence>
<feature type="transmembrane region" description="Helical" evidence="8">
    <location>
        <begin position="359"/>
        <end position="379"/>
    </location>
</feature>
<dbReference type="FunFam" id="1.20.58.340:FF:000012">
    <property type="entry name" value="Magnesium transport protein CorA"/>
    <property type="match status" value="1"/>
</dbReference>